<accession>A0A2I0CSJ8</accession>
<evidence type="ECO:0000259" key="2">
    <source>
        <dbReference type="Pfam" id="PF00561"/>
    </source>
</evidence>
<dbReference type="Gene3D" id="3.40.50.1820">
    <property type="entry name" value="alpha/beta hydrolase"/>
    <property type="match status" value="1"/>
</dbReference>
<reference evidence="4" key="1">
    <citation type="submission" date="2017-12" db="EMBL/GenBank/DDBJ databases">
        <authorList>
            <person name="Yu X.-Y."/>
        </authorList>
    </citation>
    <scope>NUCLEOTIDE SEQUENCE [LARGE SCALE GENOMIC DNA]</scope>
    <source>
        <strain evidence="4">ZYSR67-Z</strain>
    </source>
</reference>
<dbReference type="AlphaFoldDB" id="A0A2I0CSJ8"/>
<dbReference type="Pfam" id="PF00561">
    <property type="entry name" value="Abhydrolase_1"/>
    <property type="match status" value="1"/>
</dbReference>
<dbReference type="GO" id="GO:0016020">
    <property type="term" value="C:membrane"/>
    <property type="evidence" value="ECO:0007669"/>
    <property type="project" value="TreeGrafter"/>
</dbReference>
<dbReference type="SUPFAM" id="SSF53474">
    <property type="entry name" value="alpha/beta-Hydrolases"/>
    <property type="match status" value="1"/>
</dbReference>
<keyword evidence="1" id="KW-0378">Hydrolase</keyword>
<name>A0A2I0CSJ8_9PSED</name>
<proteinExistence type="predicted"/>
<dbReference type="Proteomes" id="UP000242861">
    <property type="component" value="Unassembled WGS sequence"/>
</dbReference>
<evidence type="ECO:0000313" key="4">
    <source>
        <dbReference type="Proteomes" id="UP000242861"/>
    </source>
</evidence>
<dbReference type="InterPro" id="IPR000073">
    <property type="entry name" value="AB_hydrolase_1"/>
</dbReference>
<feature type="domain" description="AB hydrolase-1" evidence="2">
    <location>
        <begin position="21"/>
        <end position="136"/>
    </location>
</feature>
<evidence type="ECO:0000313" key="3">
    <source>
        <dbReference type="EMBL" id="PKF72023.1"/>
    </source>
</evidence>
<dbReference type="PRINTS" id="PR00111">
    <property type="entry name" value="ABHYDROLASE"/>
</dbReference>
<dbReference type="PANTHER" id="PTHR43798:SF31">
    <property type="entry name" value="AB HYDROLASE SUPERFAMILY PROTEIN YCLE"/>
    <property type="match status" value="1"/>
</dbReference>
<sequence length="268" mass="30279">MSEFKQGDCRLHYEIHGRGQPVLLVHGLGSSTRDWEYQLPVLKQHFQVISLDLRGHGRSDKPRERYSIAGFAEDVGALIRHLELPPVHLVGISMGGMVGFQLAVDQPQLLRSLTVVNSGPEVKAHSLRDWLEIAKRWSLSRLLSMEQIANGLGRLLFPKAEQQALREKIQQRWPENDKRAYLSALDAIIGWSVREHLGRISCPCLVVSADRDYTSVASKQAYVQELPHGRLVVIEDSRHATPMDQPEAFNQCLLAFLHELDSPTTKKD</sequence>
<evidence type="ECO:0000256" key="1">
    <source>
        <dbReference type="ARBA" id="ARBA00022801"/>
    </source>
</evidence>
<comment type="caution">
    <text evidence="3">The sequence shown here is derived from an EMBL/GenBank/DDBJ whole genome shotgun (WGS) entry which is preliminary data.</text>
</comment>
<dbReference type="GO" id="GO:0016787">
    <property type="term" value="F:hydrolase activity"/>
    <property type="evidence" value="ECO:0007669"/>
    <property type="project" value="UniProtKB-KW"/>
</dbReference>
<dbReference type="RefSeq" id="WP_101192855.1">
    <property type="nucleotide sequence ID" value="NZ_JAYRKZ010000016.1"/>
</dbReference>
<gene>
    <name evidence="3" type="ORF">CW360_04270</name>
</gene>
<dbReference type="InterPro" id="IPR029058">
    <property type="entry name" value="AB_hydrolase_fold"/>
</dbReference>
<protein>
    <submittedName>
        <fullName evidence="3">3-oxoadipate enol-lactonase</fullName>
    </submittedName>
</protein>
<organism evidence="3 4">
    <name type="scientific">Pseudomonas fluvialis</name>
    <dbReference type="NCBI Taxonomy" id="1793966"/>
    <lineage>
        <taxon>Bacteria</taxon>
        <taxon>Pseudomonadati</taxon>
        <taxon>Pseudomonadota</taxon>
        <taxon>Gammaproteobacteria</taxon>
        <taxon>Pseudomonadales</taxon>
        <taxon>Pseudomonadaceae</taxon>
        <taxon>Pseudomonas</taxon>
    </lineage>
</organism>
<dbReference type="PANTHER" id="PTHR43798">
    <property type="entry name" value="MONOACYLGLYCEROL LIPASE"/>
    <property type="match status" value="1"/>
</dbReference>
<dbReference type="EMBL" id="PIYS01000005">
    <property type="protein sequence ID" value="PKF72023.1"/>
    <property type="molecule type" value="Genomic_DNA"/>
</dbReference>
<dbReference type="InterPro" id="IPR050266">
    <property type="entry name" value="AB_hydrolase_sf"/>
</dbReference>